<protein>
    <submittedName>
        <fullName evidence="6">Uncharacterized protein</fullName>
    </submittedName>
</protein>
<sequence>MSLAALHCLLFSSLILPFALLVCCVSASASPPAAGVALSPSLFRLSKSVEVSPYVDMRYHNGPVLTPQIRVYLIWYGNWRVSQQAIIKDFLHSIASPAPSPSVRSWWSTVQLYTDQTGSHISDSLVIAGERNDLYSHGKALTRMTTQQVIKSSLKAYNGSLPVDARGGVYMVLTSEDVVQQDFCSAACGFHYFTYSSIVGYTLPYAWVGNSGKQCPDTCAYPFQVPFYMQQFIQPLKAPNGDVGVDGMISVIGHELAEMSSNPLINAWFAGSDPEAPTEIADLCEGMYGPGAGGGYAGVLPLDKRGASYNVNGIRGRRFLVQWLWDPVKKRCYGPNANV</sequence>
<evidence type="ECO:0000256" key="5">
    <source>
        <dbReference type="SAM" id="SignalP"/>
    </source>
</evidence>
<name>A0A8T2SXN3_CERRI</name>
<evidence type="ECO:0000256" key="3">
    <source>
        <dbReference type="ARBA" id="ARBA00022729"/>
    </source>
</evidence>
<dbReference type="PANTHER" id="PTHR31279">
    <property type="entry name" value="PROTEIN EXORDIUM-LIKE 5"/>
    <property type="match status" value="1"/>
</dbReference>
<feature type="chain" id="PRO_5035896405" evidence="5">
    <location>
        <begin position="30"/>
        <end position="339"/>
    </location>
</feature>
<dbReference type="OMA" id="KWAPSQK"/>
<accession>A0A8T2SXN3</accession>
<gene>
    <name evidence="6" type="ORF">KP509_17G049100</name>
</gene>
<dbReference type="AlphaFoldDB" id="A0A8T2SXN3"/>
<dbReference type="GO" id="GO:0005576">
    <property type="term" value="C:extracellular region"/>
    <property type="evidence" value="ECO:0007669"/>
    <property type="project" value="UniProtKB-SubCell"/>
</dbReference>
<dbReference type="Proteomes" id="UP000825935">
    <property type="component" value="Chromosome 17"/>
</dbReference>
<comment type="subcellular location">
    <subcellularLocation>
        <location evidence="1">Secreted</location>
    </subcellularLocation>
</comment>
<dbReference type="EMBL" id="CM035422">
    <property type="protein sequence ID" value="KAH7373297.1"/>
    <property type="molecule type" value="Genomic_DNA"/>
</dbReference>
<feature type="signal peptide" evidence="5">
    <location>
        <begin position="1"/>
        <end position="29"/>
    </location>
</feature>
<evidence type="ECO:0000256" key="1">
    <source>
        <dbReference type="ARBA" id="ARBA00004613"/>
    </source>
</evidence>
<dbReference type="InterPro" id="IPR006766">
    <property type="entry name" value="EXORDIUM-like"/>
</dbReference>
<organism evidence="6 7">
    <name type="scientific">Ceratopteris richardii</name>
    <name type="common">Triangle waterfern</name>
    <dbReference type="NCBI Taxonomy" id="49495"/>
    <lineage>
        <taxon>Eukaryota</taxon>
        <taxon>Viridiplantae</taxon>
        <taxon>Streptophyta</taxon>
        <taxon>Embryophyta</taxon>
        <taxon>Tracheophyta</taxon>
        <taxon>Polypodiopsida</taxon>
        <taxon>Polypodiidae</taxon>
        <taxon>Polypodiales</taxon>
        <taxon>Pteridineae</taxon>
        <taxon>Pteridaceae</taxon>
        <taxon>Parkerioideae</taxon>
        <taxon>Ceratopteris</taxon>
    </lineage>
</organism>
<evidence type="ECO:0000256" key="2">
    <source>
        <dbReference type="ARBA" id="ARBA00022525"/>
    </source>
</evidence>
<reference evidence="6" key="1">
    <citation type="submission" date="2021-08" db="EMBL/GenBank/DDBJ databases">
        <title>WGS assembly of Ceratopteris richardii.</title>
        <authorList>
            <person name="Marchant D.B."/>
            <person name="Chen G."/>
            <person name="Jenkins J."/>
            <person name="Shu S."/>
            <person name="Leebens-Mack J."/>
            <person name="Grimwood J."/>
            <person name="Schmutz J."/>
            <person name="Soltis P."/>
            <person name="Soltis D."/>
            <person name="Chen Z.-H."/>
        </authorList>
    </citation>
    <scope>NUCLEOTIDE SEQUENCE</scope>
    <source>
        <strain evidence="6">Whitten #5841</strain>
        <tissue evidence="6">Leaf</tissue>
    </source>
</reference>
<dbReference type="Pfam" id="PF04674">
    <property type="entry name" value="Phi_1"/>
    <property type="match status" value="1"/>
</dbReference>
<comment type="caution">
    <text evidence="6">The sequence shown here is derived from an EMBL/GenBank/DDBJ whole genome shotgun (WGS) entry which is preliminary data.</text>
</comment>
<dbReference type="PANTHER" id="PTHR31279:SF4">
    <property type="entry name" value="PROTEIN EXORDIUM-LIKE 5"/>
    <property type="match status" value="1"/>
</dbReference>
<keyword evidence="7" id="KW-1185">Reference proteome</keyword>
<proteinExistence type="inferred from homology"/>
<evidence type="ECO:0000313" key="6">
    <source>
        <dbReference type="EMBL" id="KAH7373297.1"/>
    </source>
</evidence>
<evidence type="ECO:0000256" key="4">
    <source>
        <dbReference type="ARBA" id="ARBA00023591"/>
    </source>
</evidence>
<evidence type="ECO:0000313" key="7">
    <source>
        <dbReference type="Proteomes" id="UP000825935"/>
    </source>
</evidence>
<comment type="similarity">
    <text evidence="4">Belongs to the EXORDIUM family.</text>
</comment>
<dbReference type="OrthoDB" id="2016249at2759"/>
<keyword evidence="3 5" id="KW-0732">Signal</keyword>
<keyword evidence="2" id="KW-0964">Secreted</keyword>